<dbReference type="InterPro" id="IPR018936">
    <property type="entry name" value="PI3/4_kinase_CS"/>
</dbReference>
<dbReference type="Gene3D" id="3.30.1010.10">
    <property type="entry name" value="Phosphatidylinositol 3-kinase Catalytic Subunit, Chain A, domain 4"/>
    <property type="match status" value="1"/>
</dbReference>
<dbReference type="PROSITE" id="PS51190">
    <property type="entry name" value="FATC"/>
    <property type="match status" value="1"/>
</dbReference>
<evidence type="ECO:0000256" key="9">
    <source>
        <dbReference type="ARBA" id="ARBA00023242"/>
    </source>
</evidence>
<dbReference type="InterPro" id="IPR036940">
    <property type="entry name" value="PI3/4_kinase_cat_sf"/>
</dbReference>
<dbReference type="SMART" id="SM00146">
    <property type="entry name" value="PI3Kc"/>
    <property type="match status" value="1"/>
</dbReference>
<dbReference type="Pfam" id="PF00454">
    <property type="entry name" value="PI3_PI4_kinase"/>
    <property type="match status" value="1"/>
</dbReference>
<evidence type="ECO:0000256" key="6">
    <source>
        <dbReference type="ARBA" id="ARBA00022763"/>
    </source>
</evidence>
<dbReference type="PROSITE" id="PS00915">
    <property type="entry name" value="PI3_4_KINASE_1"/>
    <property type="match status" value="1"/>
</dbReference>
<dbReference type="InterPro" id="IPR003152">
    <property type="entry name" value="FATC_dom"/>
</dbReference>
<feature type="compositionally biased region" description="Low complexity" evidence="11">
    <location>
        <begin position="42"/>
        <end position="59"/>
    </location>
</feature>
<dbReference type="SUPFAM" id="SSF56112">
    <property type="entry name" value="Protein kinase-like (PK-like)"/>
    <property type="match status" value="1"/>
</dbReference>
<keyword evidence="8" id="KW-0067">ATP-binding</keyword>
<evidence type="ECO:0000256" key="4">
    <source>
        <dbReference type="ARBA" id="ARBA00022679"/>
    </source>
</evidence>
<evidence type="ECO:0000256" key="5">
    <source>
        <dbReference type="ARBA" id="ARBA00022741"/>
    </source>
</evidence>
<dbReference type="InterPro" id="IPR011009">
    <property type="entry name" value="Kinase-like_dom_sf"/>
</dbReference>
<keyword evidence="5" id="KW-0547">Nucleotide-binding</keyword>
<evidence type="ECO:0000259" key="14">
    <source>
        <dbReference type="PROSITE" id="PS51189"/>
    </source>
</evidence>
<dbReference type="Pfam" id="PF02260">
    <property type="entry name" value="FATC"/>
    <property type="match status" value="1"/>
</dbReference>
<reference evidence="16 17" key="1">
    <citation type="journal article" date="2013" name="Curr. Biol.">
        <title>The Genome of the Foraminiferan Reticulomyxa filosa.</title>
        <authorList>
            <person name="Glockner G."/>
            <person name="Hulsmann N."/>
            <person name="Schleicher M."/>
            <person name="Noegel A.A."/>
            <person name="Eichinger L."/>
            <person name="Gallinger C."/>
            <person name="Pawlowski J."/>
            <person name="Sierra R."/>
            <person name="Euteneuer U."/>
            <person name="Pillet L."/>
            <person name="Moustafa A."/>
            <person name="Platzer M."/>
            <person name="Groth M."/>
            <person name="Szafranski K."/>
            <person name="Schliwa M."/>
        </authorList>
    </citation>
    <scope>NUCLEOTIDE SEQUENCE [LARGE SCALE GENOMIC DNA]</scope>
</reference>
<feature type="region of interest" description="Disordered" evidence="11">
    <location>
        <begin position="42"/>
        <end position="76"/>
    </location>
</feature>
<evidence type="ECO:0000256" key="8">
    <source>
        <dbReference type="ARBA" id="ARBA00022840"/>
    </source>
</evidence>
<keyword evidence="17" id="KW-1185">Reference proteome</keyword>
<keyword evidence="9" id="KW-0539">Nucleus</keyword>
<dbReference type="CDD" id="cd05171">
    <property type="entry name" value="PIKKc_ATM"/>
    <property type="match status" value="1"/>
</dbReference>
<feature type="signal peptide" evidence="12">
    <location>
        <begin position="1"/>
        <end position="24"/>
    </location>
</feature>
<keyword evidence="3" id="KW-0723">Serine/threonine-protein kinase</keyword>
<dbReference type="PROSITE" id="PS51189">
    <property type="entry name" value="FAT"/>
    <property type="match status" value="1"/>
</dbReference>
<dbReference type="PANTHER" id="PTHR37079:SF4">
    <property type="entry name" value="SERINE_THREONINE-PROTEIN KINASE ATM"/>
    <property type="match status" value="1"/>
</dbReference>
<protein>
    <recommendedName>
        <fullName evidence="2">non-specific serine/threonine protein kinase</fullName>
        <ecNumber evidence="2">2.7.11.1</ecNumber>
    </recommendedName>
</protein>
<comment type="catalytic activity">
    <reaction evidence="10">
        <text>L-threonyl-[protein] + ATP = O-phospho-L-threonyl-[protein] + ADP + H(+)</text>
        <dbReference type="Rhea" id="RHEA:46608"/>
        <dbReference type="Rhea" id="RHEA-COMP:11060"/>
        <dbReference type="Rhea" id="RHEA-COMP:11605"/>
        <dbReference type="ChEBI" id="CHEBI:15378"/>
        <dbReference type="ChEBI" id="CHEBI:30013"/>
        <dbReference type="ChEBI" id="CHEBI:30616"/>
        <dbReference type="ChEBI" id="CHEBI:61977"/>
        <dbReference type="ChEBI" id="CHEBI:456216"/>
        <dbReference type="EC" id="2.7.11.1"/>
    </reaction>
</comment>
<dbReference type="Proteomes" id="UP000023152">
    <property type="component" value="Unassembled WGS sequence"/>
</dbReference>
<feature type="chain" id="PRO_5004975446" description="non-specific serine/threonine protein kinase" evidence="12">
    <location>
        <begin position="25"/>
        <end position="586"/>
    </location>
</feature>
<keyword evidence="6" id="KW-0227">DNA damage</keyword>
<feature type="compositionally biased region" description="Low complexity" evidence="11">
    <location>
        <begin position="67"/>
        <end position="76"/>
    </location>
</feature>
<dbReference type="AlphaFoldDB" id="X6NDX5"/>
<evidence type="ECO:0000256" key="2">
    <source>
        <dbReference type="ARBA" id="ARBA00012513"/>
    </source>
</evidence>
<keyword evidence="7" id="KW-0418">Kinase</keyword>
<dbReference type="InterPro" id="IPR038980">
    <property type="entry name" value="ATM_plant"/>
</dbReference>
<feature type="domain" description="FATC" evidence="15">
    <location>
        <begin position="554"/>
        <end position="586"/>
    </location>
</feature>
<dbReference type="SMART" id="SM01343">
    <property type="entry name" value="FATC"/>
    <property type="match status" value="1"/>
</dbReference>
<dbReference type="EMBL" id="ASPP01009169">
    <property type="protein sequence ID" value="ETO24525.1"/>
    <property type="molecule type" value="Genomic_DNA"/>
</dbReference>
<dbReference type="OMA" id="SETRIRC"/>
<evidence type="ECO:0000259" key="15">
    <source>
        <dbReference type="PROSITE" id="PS51190"/>
    </source>
</evidence>
<dbReference type="PROSITE" id="PS00916">
    <property type="entry name" value="PI3_4_KINASE_2"/>
    <property type="match status" value="1"/>
</dbReference>
<feature type="domain" description="PI3K/PI4K catalytic" evidence="13">
    <location>
        <begin position="231"/>
        <end position="545"/>
    </location>
</feature>
<feature type="non-terminal residue" evidence="16">
    <location>
        <position position="1"/>
    </location>
</feature>
<evidence type="ECO:0000256" key="12">
    <source>
        <dbReference type="SAM" id="SignalP"/>
    </source>
</evidence>
<dbReference type="GO" id="GO:0005524">
    <property type="term" value="F:ATP binding"/>
    <property type="evidence" value="ECO:0007669"/>
    <property type="project" value="UniProtKB-KW"/>
</dbReference>
<sequence>IILLSFFNLCVLFLFGLYSSNVPSVPFRKFLPLICQISSRLSLNPSSSSSATATTSVSRQKPREDTSASPSWATTTTATTQEFHDTIYHLVKQMAIEHPYHVLYQLFLLSNADQIDDLAMLKSGFQTNERRKYAANCLLKELKQDENLRAIIENLDKLIKGYRDIALAGHCESNKTSKTEKCKTFDIDKFALSRIVNSNVLPVVSVDYPVLPGKQYRDREVFNVPFIQGWNPKAEFSASGITKPVIVECLGSDGSVHRQLVKPQDDLRQDAVMQQVFGLVNTLLAQSLSIREGRVQIRTYKCVPLTPTIGLVEWVRDTIPMGIYLHKAHLKYQRNRDLTPAQKKDTTIRQVFDEICNKFPPVLHHFFIERFACPVAWFQARLNYVRSVATNSMVGYLLGLGDRHPHNILLDQKSAELIHVDLGVAFDLGRLLKTPEMVPFRLTRDIVDGMGVQGTQGTFQRCCIEVMKNLKENREMIYTVLEVFIHDPLYRWSLSYQKIKKLQRDEITDRLAMEYQKENEAEIKNQEDATKGNEKALRALQRIREKFQGIEYGHIYSVEAQVNWLIAEATERGNLCRMYHGWCAWM</sequence>
<evidence type="ECO:0000259" key="13">
    <source>
        <dbReference type="PROSITE" id="PS50290"/>
    </source>
</evidence>
<dbReference type="GO" id="GO:0004674">
    <property type="term" value="F:protein serine/threonine kinase activity"/>
    <property type="evidence" value="ECO:0007669"/>
    <property type="project" value="UniProtKB-KW"/>
</dbReference>
<evidence type="ECO:0000256" key="1">
    <source>
        <dbReference type="ARBA" id="ARBA00004123"/>
    </source>
</evidence>
<keyword evidence="12" id="KW-0732">Signal</keyword>
<evidence type="ECO:0000256" key="7">
    <source>
        <dbReference type="ARBA" id="ARBA00022777"/>
    </source>
</evidence>
<dbReference type="PANTHER" id="PTHR37079">
    <property type="entry name" value="SERINE/THREONINE-PROTEIN KINASE ATM"/>
    <property type="match status" value="1"/>
</dbReference>
<comment type="subcellular location">
    <subcellularLocation>
        <location evidence="1">Nucleus</location>
    </subcellularLocation>
</comment>
<dbReference type="InterPro" id="IPR000403">
    <property type="entry name" value="PI3/4_kinase_cat_dom"/>
</dbReference>
<accession>X6NDX5</accession>
<organism evidence="16 17">
    <name type="scientific">Reticulomyxa filosa</name>
    <dbReference type="NCBI Taxonomy" id="46433"/>
    <lineage>
        <taxon>Eukaryota</taxon>
        <taxon>Sar</taxon>
        <taxon>Rhizaria</taxon>
        <taxon>Retaria</taxon>
        <taxon>Foraminifera</taxon>
        <taxon>Monothalamids</taxon>
        <taxon>Reticulomyxidae</taxon>
        <taxon>Reticulomyxa</taxon>
    </lineage>
</organism>
<keyword evidence="4" id="KW-0808">Transferase</keyword>
<evidence type="ECO:0000256" key="3">
    <source>
        <dbReference type="ARBA" id="ARBA00022527"/>
    </source>
</evidence>
<dbReference type="GO" id="GO:0006281">
    <property type="term" value="P:DNA repair"/>
    <property type="evidence" value="ECO:0007669"/>
    <property type="project" value="InterPro"/>
</dbReference>
<dbReference type="GO" id="GO:0005634">
    <property type="term" value="C:nucleus"/>
    <property type="evidence" value="ECO:0007669"/>
    <property type="project" value="UniProtKB-SubCell"/>
</dbReference>
<name>X6NDX5_RETFI</name>
<evidence type="ECO:0000256" key="10">
    <source>
        <dbReference type="ARBA" id="ARBA00047899"/>
    </source>
</evidence>
<proteinExistence type="predicted"/>
<dbReference type="OrthoDB" id="381190at2759"/>
<feature type="domain" description="FAT" evidence="14">
    <location>
        <begin position="1"/>
        <end position="112"/>
    </location>
</feature>
<evidence type="ECO:0000313" key="17">
    <source>
        <dbReference type="Proteomes" id="UP000023152"/>
    </source>
</evidence>
<dbReference type="InterPro" id="IPR044107">
    <property type="entry name" value="PIKKc_ATM"/>
</dbReference>
<dbReference type="EC" id="2.7.11.1" evidence="2"/>
<comment type="caution">
    <text evidence="16">The sequence shown here is derived from an EMBL/GenBank/DDBJ whole genome shotgun (WGS) entry which is preliminary data.</text>
</comment>
<gene>
    <name evidence="16" type="ORF">RFI_12632</name>
</gene>
<evidence type="ECO:0000313" key="16">
    <source>
        <dbReference type="EMBL" id="ETO24525.1"/>
    </source>
</evidence>
<dbReference type="InterPro" id="IPR014009">
    <property type="entry name" value="PIK_FAT"/>
</dbReference>
<dbReference type="Gene3D" id="1.10.1070.11">
    <property type="entry name" value="Phosphatidylinositol 3-/4-kinase, catalytic domain"/>
    <property type="match status" value="1"/>
</dbReference>
<dbReference type="PROSITE" id="PS50290">
    <property type="entry name" value="PI3_4_KINASE_3"/>
    <property type="match status" value="1"/>
</dbReference>
<evidence type="ECO:0000256" key="11">
    <source>
        <dbReference type="SAM" id="MobiDB-lite"/>
    </source>
</evidence>